<dbReference type="RefSeq" id="WP_345222283.1">
    <property type="nucleotide sequence ID" value="NZ_BAAAXE010000013.1"/>
</dbReference>
<organism evidence="2 3">
    <name type="scientific">Streptomyces cremeus</name>
    <dbReference type="NCBI Taxonomy" id="66881"/>
    <lineage>
        <taxon>Bacteria</taxon>
        <taxon>Bacillati</taxon>
        <taxon>Actinomycetota</taxon>
        <taxon>Actinomycetes</taxon>
        <taxon>Kitasatosporales</taxon>
        <taxon>Streptomycetaceae</taxon>
        <taxon>Streptomyces</taxon>
    </lineage>
</organism>
<dbReference type="Proteomes" id="UP001589718">
    <property type="component" value="Unassembled WGS sequence"/>
</dbReference>
<comment type="caution">
    <text evidence="2">The sequence shown here is derived from an EMBL/GenBank/DDBJ whole genome shotgun (WGS) entry which is preliminary data.</text>
</comment>
<proteinExistence type="predicted"/>
<name>A0ABV5PAB0_STRCM</name>
<accession>A0ABV5PAB0</accession>
<protein>
    <recommendedName>
        <fullName evidence="4">DUF916 domain-containing protein</fullName>
    </recommendedName>
</protein>
<feature type="signal peptide" evidence="1">
    <location>
        <begin position="1"/>
        <end position="26"/>
    </location>
</feature>
<dbReference type="Gene3D" id="2.60.40.10">
    <property type="entry name" value="Immunoglobulins"/>
    <property type="match status" value="1"/>
</dbReference>
<reference evidence="2 3" key="1">
    <citation type="submission" date="2024-09" db="EMBL/GenBank/DDBJ databases">
        <authorList>
            <person name="Sun Q."/>
            <person name="Mori K."/>
        </authorList>
    </citation>
    <scope>NUCLEOTIDE SEQUENCE [LARGE SCALE GENOMIC DNA]</scope>
    <source>
        <strain evidence="2 3">JCM 4362</strain>
    </source>
</reference>
<sequence length="282" mass="29315">MRRHVLAAGALLGLLYATGPAPAVHAADAWTATPAAGGGSRPGSGGRPYFYLQGAPGTVFEDRLSVVNPGRAPLTVTLRARDAEGTWIALASRQVRVPPRTRADVPFTVTVPAAAQPGDHPGALVASSADGREQRTEVRLRVSGPTLAALSVEDVRIEDGLIRYALVNRGNTTLTPRVAVAADGALGGELLRRGAREMRDLPPGHRVELAEVWTDTPALDRARARLTVTAGPGVREEATATATFVTWGPALGLGGGAAALLAAGGPLVVRHRKRAAQEEERG</sequence>
<evidence type="ECO:0000313" key="2">
    <source>
        <dbReference type="EMBL" id="MFB9520142.1"/>
    </source>
</evidence>
<dbReference type="InterPro" id="IPR013783">
    <property type="entry name" value="Ig-like_fold"/>
</dbReference>
<dbReference type="EMBL" id="JBHMCR010000004">
    <property type="protein sequence ID" value="MFB9520142.1"/>
    <property type="molecule type" value="Genomic_DNA"/>
</dbReference>
<feature type="chain" id="PRO_5046122829" description="DUF916 domain-containing protein" evidence="1">
    <location>
        <begin position="27"/>
        <end position="282"/>
    </location>
</feature>
<gene>
    <name evidence="2" type="ORF">ACFFTU_09315</name>
</gene>
<evidence type="ECO:0000313" key="3">
    <source>
        <dbReference type="Proteomes" id="UP001589718"/>
    </source>
</evidence>
<keyword evidence="1" id="KW-0732">Signal</keyword>
<evidence type="ECO:0008006" key="4">
    <source>
        <dbReference type="Google" id="ProtNLM"/>
    </source>
</evidence>
<evidence type="ECO:0000256" key="1">
    <source>
        <dbReference type="SAM" id="SignalP"/>
    </source>
</evidence>
<keyword evidence="3" id="KW-1185">Reference proteome</keyword>